<dbReference type="RefSeq" id="WP_152837155.1">
    <property type="nucleotide sequence ID" value="NZ_WHUG01000002.1"/>
</dbReference>
<evidence type="ECO:0000313" key="2">
    <source>
        <dbReference type="EMBL" id="MQA37735.1"/>
    </source>
</evidence>
<accession>A0A6A7MYC0</accession>
<evidence type="ECO:0000256" key="1">
    <source>
        <dbReference type="SAM" id="MobiDB-lite"/>
    </source>
</evidence>
<feature type="region of interest" description="Disordered" evidence="1">
    <location>
        <begin position="64"/>
        <end position="87"/>
    </location>
</feature>
<organism evidence="2 3">
    <name type="scientific">Rugamonas aquatica</name>
    <dbReference type="NCBI Taxonomy" id="2743357"/>
    <lineage>
        <taxon>Bacteria</taxon>
        <taxon>Pseudomonadati</taxon>
        <taxon>Pseudomonadota</taxon>
        <taxon>Betaproteobacteria</taxon>
        <taxon>Burkholderiales</taxon>
        <taxon>Oxalobacteraceae</taxon>
        <taxon>Telluria group</taxon>
        <taxon>Rugamonas</taxon>
    </lineage>
</organism>
<sequence length="87" mass="10187">MTYEEFLDEVTTLLHEIYDLDDAAAIKLVVDAQDAEYFVKHDDQPELRTPEQARTDAVALYEAKQNKVQTQKKQQQRVQQKKRPPRA</sequence>
<reference evidence="2 3" key="1">
    <citation type="submission" date="2019-10" db="EMBL/GenBank/DDBJ databases">
        <title>Two novel species isolated from a subtropical stream in China.</title>
        <authorList>
            <person name="Lu H."/>
        </authorList>
    </citation>
    <scope>NUCLEOTIDE SEQUENCE [LARGE SCALE GENOMIC DNA]</scope>
    <source>
        <strain evidence="2 3">FT29W</strain>
    </source>
</reference>
<protein>
    <submittedName>
        <fullName evidence="2">Uncharacterized protein</fullName>
    </submittedName>
</protein>
<feature type="compositionally biased region" description="Low complexity" evidence="1">
    <location>
        <begin position="66"/>
        <end position="78"/>
    </location>
</feature>
<gene>
    <name evidence="2" type="ORF">GEV02_06205</name>
</gene>
<dbReference type="Proteomes" id="UP000440498">
    <property type="component" value="Unassembled WGS sequence"/>
</dbReference>
<comment type="caution">
    <text evidence="2">The sequence shown here is derived from an EMBL/GenBank/DDBJ whole genome shotgun (WGS) entry which is preliminary data.</text>
</comment>
<dbReference type="AlphaFoldDB" id="A0A6A7MYC0"/>
<dbReference type="EMBL" id="WHUG01000002">
    <property type="protein sequence ID" value="MQA37735.1"/>
    <property type="molecule type" value="Genomic_DNA"/>
</dbReference>
<keyword evidence="3" id="KW-1185">Reference proteome</keyword>
<evidence type="ECO:0000313" key="3">
    <source>
        <dbReference type="Proteomes" id="UP000440498"/>
    </source>
</evidence>
<proteinExistence type="predicted"/>
<name>A0A6A7MYC0_9BURK</name>